<dbReference type="Proteomes" id="UP000628017">
    <property type="component" value="Unassembled WGS sequence"/>
</dbReference>
<evidence type="ECO:0000313" key="2">
    <source>
        <dbReference type="Proteomes" id="UP000628017"/>
    </source>
</evidence>
<gene>
    <name evidence="1" type="ORF">GCM10011498_28570</name>
</gene>
<organism evidence="1 2">
    <name type="scientific">Neptunicoccus cionae</name>
    <dbReference type="NCBI Taxonomy" id="2035344"/>
    <lineage>
        <taxon>Bacteria</taxon>
        <taxon>Pseudomonadati</taxon>
        <taxon>Pseudomonadota</taxon>
        <taxon>Alphaproteobacteria</taxon>
        <taxon>Rhodobacterales</taxon>
        <taxon>Paracoccaceae</taxon>
        <taxon>Neptunicoccus</taxon>
    </lineage>
</organism>
<protein>
    <submittedName>
        <fullName evidence="1">Uncharacterized protein</fullName>
    </submittedName>
</protein>
<evidence type="ECO:0000313" key="1">
    <source>
        <dbReference type="EMBL" id="GGA25935.1"/>
    </source>
</evidence>
<keyword evidence="2" id="KW-1185">Reference proteome</keyword>
<accession>A0A916VRW4</accession>
<comment type="caution">
    <text evidence="1">The sequence shown here is derived from an EMBL/GenBank/DDBJ whole genome shotgun (WGS) entry which is preliminary data.</text>
</comment>
<dbReference type="AlphaFoldDB" id="A0A916VRW4"/>
<reference evidence="1" key="2">
    <citation type="submission" date="2020-09" db="EMBL/GenBank/DDBJ databases">
        <authorList>
            <person name="Sun Q."/>
            <person name="Zhou Y."/>
        </authorList>
    </citation>
    <scope>NUCLEOTIDE SEQUENCE</scope>
    <source>
        <strain evidence="1">CGMCC 1.15880</strain>
    </source>
</reference>
<name>A0A916VRW4_9RHOB</name>
<sequence length="275" mass="28054">MPTPVKRIIFWNMISGLRFYDSITDADADAQGRIGISGSHGGMFAAACASRAGLRAVILNDAGKGLNDAGIAGIRALSDQGMAGCAVDCMSAEIGSAQDSYDNGIISYANPVAQRLGIITGLSVKDATKLLSEAPEPAGMMEAVPEESDVVTVHGLEVLCVDSASLITAKDAGRIIVTGSHGGLIGGNPARACKAEARFISFSDAGIGKNNIGLSRLPALARRTIAAVTLDCHSCEIGNSASALETGVISAANQTAADYGICAGMTLKDAIRRLG</sequence>
<proteinExistence type="predicted"/>
<dbReference type="EMBL" id="BMKA01000004">
    <property type="protein sequence ID" value="GGA25935.1"/>
    <property type="molecule type" value="Genomic_DNA"/>
</dbReference>
<reference evidence="1" key="1">
    <citation type="journal article" date="2014" name="Int. J. Syst. Evol. Microbiol.">
        <title>Complete genome sequence of Corynebacterium casei LMG S-19264T (=DSM 44701T), isolated from a smear-ripened cheese.</title>
        <authorList>
            <consortium name="US DOE Joint Genome Institute (JGI-PGF)"/>
            <person name="Walter F."/>
            <person name="Albersmeier A."/>
            <person name="Kalinowski J."/>
            <person name="Ruckert C."/>
        </authorList>
    </citation>
    <scope>NUCLEOTIDE SEQUENCE</scope>
    <source>
        <strain evidence="1">CGMCC 1.15880</strain>
    </source>
</reference>